<dbReference type="HOGENOM" id="CLU_576439_0_0_1"/>
<dbReference type="eggNOG" id="ENOG502T091">
    <property type="taxonomic scope" value="Eukaryota"/>
</dbReference>
<dbReference type="AlphaFoldDB" id="R8BY20"/>
<accession>R8BY20</accession>
<gene>
    <name evidence="1" type="ORF">UCRPA7_222</name>
</gene>
<dbReference type="RefSeq" id="XP_007911014.1">
    <property type="nucleotide sequence ID" value="XM_007912823.1"/>
</dbReference>
<dbReference type="KEGG" id="tmn:UCRPA7_222"/>
<evidence type="ECO:0000313" key="1">
    <source>
        <dbReference type="EMBL" id="EOO04248.1"/>
    </source>
</evidence>
<dbReference type="GeneID" id="19322446"/>
<protein>
    <submittedName>
        <fullName evidence="1">Uncharacterized protein</fullName>
    </submittedName>
</protein>
<sequence>MARPPRTVVDLVRDSTPYHAAHPLFGGQLSSNPTQNLTLQSKAGSTTLYHALVVMMKSKALLTVALSGLIGLSHASCANNCARAIIASAFPTIHGAQDCSSYLASTVTPATVTFTHTAIATLVASGPTTRVTVTDTTTVSTETDVSTTEVVVVSTEVDTLTSTETVTLSTETDVVPATITVTGAAAVLDVAPRGDGLTFPTYASACSSFAKYSSACITCLSVTPVTYTAAAPSTTVTVTISTTSTLPASNITETVTESVTATTSTTTTKTSKTTITTSTTDVQSLFVTATTLVTSTSTAVVTSTSPAAAQDTGFCLKLISTNAALSSRVVTQQASGGTFYVQDKDTTTYTVVKYALNATTGYLNSITYPGYIMAASLSTLKYTNLYGKPETTVLAEPNYFSPVVCSLAATTTTTSGSPYIRCSASWGATNWSQFQDRSAYDLLYITTSDFVDANYDPVDLGIFYGDDCAAATSG</sequence>
<dbReference type="Proteomes" id="UP000014074">
    <property type="component" value="Unassembled WGS sequence"/>
</dbReference>
<keyword evidence="2" id="KW-1185">Reference proteome</keyword>
<dbReference type="EMBL" id="KB932790">
    <property type="protein sequence ID" value="EOO04248.1"/>
    <property type="molecule type" value="Genomic_DNA"/>
</dbReference>
<dbReference type="OrthoDB" id="10673860at2759"/>
<name>R8BY20_PHAM7</name>
<evidence type="ECO:0000313" key="2">
    <source>
        <dbReference type="Proteomes" id="UP000014074"/>
    </source>
</evidence>
<reference evidence="2" key="1">
    <citation type="journal article" date="2013" name="Genome Announc.">
        <title>Draft genome sequence of the ascomycete Phaeoacremonium aleophilum strain UCR-PA7, a causal agent of the esca disease complex in grapevines.</title>
        <authorList>
            <person name="Blanco-Ulate B."/>
            <person name="Rolshausen P."/>
            <person name="Cantu D."/>
        </authorList>
    </citation>
    <scope>NUCLEOTIDE SEQUENCE [LARGE SCALE GENOMIC DNA]</scope>
    <source>
        <strain evidence="2">UCR-PA7</strain>
    </source>
</reference>
<organism evidence="1 2">
    <name type="scientific">Phaeoacremonium minimum (strain UCR-PA7)</name>
    <name type="common">Esca disease fungus</name>
    <name type="synonym">Togninia minima</name>
    <dbReference type="NCBI Taxonomy" id="1286976"/>
    <lineage>
        <taxon>Eukaryota</taxon>
        <taxon>Fungi</taxon>
        <taxon>Dikarya</taxon>
        <taxon>Ascomycota</taxon>
        <taxon>Pezizomycotina</taxon>
        <taxon>Sordariomycetes</taxon>
        <taxon>Sordariomycetidae</taxon>
        <taxon>Togniniales</taxon>
        <taxon>Togniniaceae</taxon>
        <taxon>Phaeoacremonium</taxon>
    </lineage>
</organism>
<proteinExistence type="predicted"/>